<evidence type="ECO:0000313" key="18">
    <source>
        <dbReference type="Proteomes" id="UP000199519"/>
    </source>
</evidence>
<evidence type="ECO:0000313" key="19">
    <source>
        <dbReference type="Proteomes" id="UP000247389"/>
    </source>
</evidence>
<evidence type="ECO:0000256" key="3">
    <source>
        <dbReference type="ARBA" id="ARBA00022448"/>
    </source>
</evidence>
<keyword evidence="7 8" id="KW-0472">Membrane</keyword>
<dbReference type="RefSeq" id="WP_089655373.1">
    <property type="nucleotide sequence ID" value="NZ_FMYT01000003.1"/>
</dbReference>
<dbReference type="EMBL" id="FNEH01000004">
    <property type="protein sequence ID" value="SDI30388.1"/>
    <property type="molecule type" value="Genomic_DNA"/>
</dbReference>
<evidence type="ECO:0000256" key="5">
    <source>
        <dbReference type="ARBA" id="ARBA00022692"/>
    </source>
</evidence>
<dbReference type="SUPFAM" id="SSF144083">
    <property type="entry name" value="Magnesium transport protein CorA, transmembrane region"/>
    <property type="match status" value="1"/>
</dbReference>
<evidence type="ECO:0000313" key="16">
    <source>
        <dbReference type="Proteomes" id="UP000198612"/>
    </source>
</evidence>
<dbReference type="InterPro" id="IPR002523">
    <property type="entry name" value="MgTranspt_CorA/ZnTranspt_ZntB"/>
</dbReference>
<dbReference type="Proteomes" id="UP000295472">
    <property type="component" value="Unassembled WGS sequence"/>
</dbReference>
<evidence type="ECO:0000313" key="9">
    <source>
        <dbReference type="EMBL" id="PXV65151.1"/>
    </source>
</evidence>
<accession>A0A1G6JQA3</accession>
<dbReference type="Proteomes" id="UP000199519">
    <property type="component" value="Unassembled WGS sequence"/>
</dbReference>
<evidence type="ECO:0000313" key="12">
    <source>
        <dbReference type="EMBL" id="SDI30388.1"/>
    </source>
</evidence>
<evidence type="ECO:0000313" key="11">
    <source>
        <dbReference type="EMBL" id="SDF27753.1"/>
    </source>
</evidence>
<dbReference type="InterPro" id="IPR045863">
    <property type="entry name" value="CorA_TM1_TM2"/>
</dbReference>
<dbReference type="GO" id="GO:0015087">
    <property type="term" value="F:cobalt ion transmembrane transporter activity"/>
    <property type="evidence" value="ECO:0007669"/>
    <property type="project" value="UniProtKB-UniRule"/>
</dbReference>
<dbReference type="GO" id="GO:0005886">
    <property type="term" value="C:plasma membrane"/>
    <property type="evidence" value="ECO:0007669"/>
    <property type="project" value="UniProtKB-SubCell"/>
</dbReference>
<comment type="subcellular location">
    <subcellularLocation>
        <location evidence="1">Cell membrane</location>
        <topology evidence="1">Multi-pass membrane protein</topology>
    </subcellularLocation>
    <subcellularLocation>
        <location evidence="8">Membrane</location>
        <topology evidence="8">Multi-pass membrane protein</topology>
    </subcellularLocation>
</comment>
<evidence type="ECO:0000313" key="13">
    <source>
        <dbReference type="EMBL" id="SES86746.1"/>
    </source>
</evidence>
<evidence type="ECO:0000256" key="8">
    <source>
        <dbReference type="RuleBase" id="RU362010"/>
    </source>
</evidence>
<feature type="transmembrane region" description="Helical" evidence="8">
    <location>
        <begin position="292"/>
        <end position="312"/>
    </location>
</feature>
<dbReference type="EMBL" id="SOAA01000013">
    <property type="protein sequence ID" value="TDS31078.1"/>
    <property type="molecule type" value="Genomic_DNA"/>
</dbReference>
<dbReference type="Pfam" id="PF01544">
    <property type="entry name" value="CorA"/>
    <property type="match status" value="1"/>
</dbReference>
<dbReference type="Proteomes" id="UP000295758">
    <property type="component" value="Unassembled WGS sequence"/>
</dbReference>
<dbReference type="PANTHER" id="PTHR46494:SF1">
    <property type="entry name" value="CORA FAMILY METAL ION TRANSPORTER (EUROFUNG)"/>
    <property type="match status" value="1"/>
</dbReference>
<dbReference type="NCBIfam" id="TIGR00383">
    <property type="entry name" value="corA"/>
    <property type="match status" value="1"/>
</dbReference>
<evidence type="ECO:0000313" key="20">
    <source>
        <dbReference type="Proteomes" id="UP000295472"/>
    </source>
</evidence>
<evidence type="ECO:0000313" key="22">
    <source>
        <dbReference type="Proteomes" id="UP000324896"/>
    </source>
</evidence>
<dbReference type="EMBL" id="FOHG01000009">
    <property type="protein sequence ID" value="SES86746.1"/>
    <property type="molecule type" value="Genomic_DNA"/>
</dbReference>
<dbReference type="PANTHER" id="PTHR46494">
    <property type="entry name" value="CORA FAMILY METAL ION TRANSPORTER (EUROFUNG)"/>
    <property type="match status" value="1"/>
</dbReference>
<keyword evidence="8" id="KW-0406">Ion transport</keyword>
<dbReference type="Proteomes" id="UP000198945">
    <property type="component" value="Unassembled WGS sequence"/>
</dbReference>
<evidence type="ECO:0000256" key="1">
    <source>
        <dbReference type="ARBA" id="ARBA00004651"/>
    </source>
</evidence>
<proteinExistence type="inferred from homology"/>
<evidence type="ECO:0000313" key="15">
    <source>
        <dbReference type="EMBL" id="TDX46664.1"/>
    </source>
</evidence>
<feature type="transmembrane region" description="Helical" evidence="8">
    <location>
        <begin position="324"/>
        <end position="344"/>
    </location>
</feature>
<dbReference type="EMBL" id="FNBJ01000009">
    <property type="protein sequence ID" value="SDF27753.1"/>
    <property type="molecule type" value="Genomic_DNA"/>
</dbReference>
<keyword evidence="4 8" id="KW-1003">Cell membrane</keyword>
<keyword evidence="3 8" id="KW-0813">Transport</keyword>
<dbReference type="GeneID" id="57011897"/>
<keyword evidence="8" id="KW-0460">Magnesium</keyword>
<dbReference type="InterPro" id="IPR004488">
    <property type="entry name" value="Mg/Co-transport_prot_CorA"/>
</dbReference>
<dbReference type="Proteomes" id="UP000247389">
    <property type="component" value="Unassembled WGS sequence"/>
</dbReference>
<dbReference type="EMBL" id="SOEF01000004">
    <property type="protein sequence ID" value="TDX46664.1"/>
    <property type="molecule type" value="Genomic_DNA"/>
</dbReference>
<keyword evidence="6 8" id="KW-1133">Transmembrane helix</keyword>
<dbReference type="EMBL" id="FMYT01000003">
    <property type="protein sequence ID" value="SDC20932.1"/>
    <property type="molecule type" value="Genomic_DNA"/>
</dbReference>
<gene>
    <name evidence="8" type="primary">corA</name>
    <name evidence="14" type="ORF">BY453_11333</name>
    <name evidence="15" type="ORF">C7954_10433</name>
    <name evidence="9" type="ORF">C8C78_11525</name>
    <name evidence="10" type="ORF">SAMN04488597_10396</name>
    <name evidence="11" type="ORF">SAMN04488598_10911</name>
    <name evidence="13" type="ORF">SAMN04515652_10910</name>
    <name evidence="12" type="ORF">SAMN04515654_10478</name>
</gene>
<dbReference type="Proteomes" id="UP000324896">
    <property type="component" value="Unassembled WGS sequence"/>
</dbReference>
<dbReference type="Gene3D" id="3.30.460.20">
    <property type="entry name" value="CorA soluble domain-like"/>
    <property type="match status" value="1"/>
</dbReference>
<dbReference type="Gene3D" id="1.20.58.340">
    <property type="entry name" value="Magnesium transport protein CorA, transmembrane region"/>
    <property type="match status" value="2"/>
</dbReference>
<name>A0A1G6JQA3_9FIRM</name>
<evidence type="ECO:0000256" key="6">
    <source>
        <dbReference type="ARBA" id="ARBA00022989"/>
    </source>
</evidence>
<dbReference type="SUPFAM" id="SSF143865">
    <property type="entry name" value="CorA soluble domain-like"/>
    <property type="match status" value="1"/>
</dbReference>
<dbReference type="EMBL" id="QICM01000015">
    <property type="protein sequence ID" value="PXV65151.1"/>
    <property type="molecule type" value="Genomic_DNA"/>
</dbReference>
<keyword evidence="5 8" id="KW-0812">Transmembrane</keyword>
<reference evidence="12 17" key="1">
    <citation type="submission" date="2016-10" db="EMBL/GenBank/DDBJ databases">
        <authorList>
            <person name="de Groot N.N."/>
        </authorList>
    </citation>
    <scope>NUCLEOTIDE SEQUENCE [LARGE SCALE GENOMIC DNA]</scope>
    <source>
        <strain evidence="12 17">WG7</strain>
    </source>
</reference>
<evidence type="ECO:0000313" key="21">
    <source>
        <dbReference type="Proteomes" id="UP000295758"/>
    </source>
</evidence>
<evidence type="ECO:0000256" key="7">
    <source>
        <dbReference type="ARBA" id="ARBA00023136"/>
    </source>
</evidence>
<keyword evidence="18" id="KW-1185">Reference proteome</keyword>
<reference evidence="15 20" key="4">
    <citation type="submission" date="2019-03" db="EMBL/GenBank/DDBJ databases">
        <title>Subsurface microbial communities from deep shales in Ohio and West Virginia, USA.</title>
        <authorList>
            <person name="Wrighton K."/>
        </authorList>
    </citation>
    <scope>NUCLEOTIDE SEQUENCE [LARGE SCALE GENOMIC DNA]</scope>
    <source>
        <strain evidence="15 20">DSMZ 11287</strain>
        <strain evidence="9 19">MSL28</strain>
    </source>
</reference>
<evidence type="ECO:0000313" key="10">
    <source>
        <dbReference type="EMBL" id="SDC20932.1"/>
    </source>
</evidence>
<dbReference type="AlphaFoldDB" id="A0A1G6JQA3"/>
<organism evidence="10 22">
    <name type="scientific">Halanaerobium congolense</name>
    <dbReference type="NCBI Taxonomy" id="54121"/>
    <lineage>
        <taxon>Bacteria</taxon>
        <taxon>Bacillati</taxon>
        <taxon>Bacillota</taxon>
        <taxon>Clostridia</taxon>
        <taxon>Halanaerobiales</taxon>
        <taxon>Halanaerobiaceae</taxon>
        <taxon>Halanaerobium</taxon>
    </lineage>
</organism>
<dbReference type="GO" id="GO:0000287">
    <property type="term" value="F:magnesium ion binding"/>
    <property type="evidence" value="ECO:0007669"/>
    <property type="project" value="TreeGrafter"/>
</dbReference>
<comment type="similarity">
    <text evidence="2 8">Belongs to the CorA metal ion transporter (MIT) (TC 1.A.35) family.</text>
</comment>
<evidence type="ECO:0000313" key="17">
    <source>
        <dbReference type="Proteomes" id="UP000198945"/>
    </source>
</evidence>
<protein>
    <recommendedName>
        <fullName evidence="8">Magnesium transport protein CorA</fullName>
    </recommendedName>
</protein>
<comment type="function">
    <text evidence="8">Mediates influx of magnesium ions.</text>
</comment>
<sequence length="350" mass="41031">MRKFSRIKSSEIGHTPGTLHGIEKEIDAEIELIRFNEDDIKREMIEEFSLELIEEENYVNWINITGIHDVELVKEVGKLIQLHPLTLEDITNTRQRPKKEEFDNYIITILDMLSYQGEYIQSEQVSLILLENAVITFQEAHGDDFNQVRVRIEENKGQIRKKGADYLFYALLDAIVDNYFHILERNEEVLEELDDLVVAAKTGPDTLENIQDLKQEIVFLRKTIWPLNTIFGNLYRVESPLLSKETDYYLRDVYDHVGQLMDEIDVGRDMLSSMLEIYLSNKSNKMNEVMQFLTVISTIFIPLTFIAGVYGMNFKYMPELDYKIAYPAVMFLMLLIAVVQLIYFRSKKWL</sequence>
<dbReference type="CDD" id="cd12828">
    <property type="entry name" value="TmCorA-like_1"/>
    <property type="match status" value="1"/>
</dbReference>
<dbReference type="InterPro" id="IPR045861">
    <property type="entry name" value="CorA_cytoplasmic_dom"/>
</dbReference>
<evidence type="ECO:0000313" key="14">
    <source>
        <dbReference type="EMBL" id="TDS31078.1"/>
    </source>
</evidence>
<dbReference type="Proteomes" id="UP000198612">
    <property type="component" value="Unassembled WGS sequence"/>
</dbReference>
<dbReference type="FunFam" id="1.20.58.340:FF:000012">
    <property type="entry name" value="Magnesium transport protein CorA"/>
    <property type="match status" value="1"/>
</dbReference>
<evidence type="ECO:0000256" key="4">
    <source>
        <dbReference type="ARBA" id="ARBA00022475"/>
    </source>
</evidence>
<dbReference type="GO" id="GO:0050897">
    <property type="term" value="F:cobalt ion binding"/>
    <property type="evidence" value="ECO:0007669"/>
    <property type="project" value="TreeGrafter"/>
</dbReference>
<evidence type="ECO:0000256" key="2">
    <source>
        <dbReference type="ARBA" id="ARBA00009765"/>
    </source>
</evidence>
<reference evidence="14 21" key="3">
    <citation type="submission" date="2019-03" db="EMBL/GenBank/DDBJ databases">
        <title>Deep subsurface shale carbon reservoir microbial communities from Ohio and West Virginia, USA.</title>
        <authorList>
            <person name="Wrighton K."/>
        </authorList>
    </citation>
    <scope>NUCLEOTIDE SEQUENCE [LARGE SCALE GENOMIC DNA]</scope>
    <source>
        <strain evidence="14 21">UTICA-S4D12</strain>
    </source>
</reference>
<reference evidence="16 18" key="2">
    <citation type="submission" date="2016-10" db="EMBL/GenBank/DDBJ databases">
        <authorList>
            <person name="Varghese N."/>
            <person name="Submissions S."/>
        </authorList>
    </citation>
    <scope>NUCLEOTIDE SEQUENCE [LARGE SCALE GENOMIC DNA]</scope>
    <source>
        <strain evidence="10 22">WG10</strain>
        <strain evidence="11 18">WG2</strain>
        <strain evidence="13 16">WG5</strain>
    </source>
</reference>
<dbReference type="GO" id="GO:0015095">
    <property type="term" value="F:magnesium ion transmembrane transporter activity"/>
    <property type="evidence" value="ECO:0007669"/>
    <property type="project" value="UniProtKB-UniRule"/>
</dbReference>